<dbReference type="Proteomes" id="UP000526892">
    <property type="component" value="Unassembled WGS sequence"/>
</dbReference>
<organism evidence="2 3">
    <name type="scientific">Vreelandella glaciei</name>
    <dbReference type="NCBI Taxonomy" id="186761"/>
    <lineage>
        <taxon>Bacteria</taxon>
        <taxon>Pseudomonadati</taxon>
        <taxon>Pseudomonadota</taxon>
        <taxon>Gammaproteobacteria</taxon>
        <taxon>Oceanospirillales</taxon>
        <taxon>Halomonadaceae</taxon>
        <taxon>Vreelandella</taxon>
    </lineage>
</organism>
<keyword evidence="3" id="KW-1185">Reference proteome</keyword>
<dbReference type="RefSeq" id="WP_179915498.1">
    <property type="nucleotide sequence ID" value="NZ_JACCDE010000007.1"/>
</dbReference>
<dbReference type="PANTHER" id="PTHR30595:SF6">
    <property type="entry name" value="SCHLAFEN ALBA-2 DOMAIN-CONTAINING PROTEIN"/>
    <property type="match status" value="1"/>
</dbReference>
<dbReference type="Gene3D" id="3.30.565.60">
    <property type="match status" value="1"/>
</dbReference>
<sequence length="570" mass="64233">MRTQRDVEALLDELEHCIADDLEDQDLDFKQWDTSSRDKAVQKVVQMAVCMTNGGGGTVVYGVADKVKGRESAVLGVPLEIDVNMLKRAVYDKTDPHIMPVFEELHVPEGTGRVLIMQVHPGMPPHTDTKGGGTVRVGKDCQPLTGTMRRKIGVETGETDYTAEAIGRVDESLLSPVAMEALRTLAQRERAPEELLRRPDIELLDTLGLIRKGQLTRAAILLAGTEAALREHVPGHLWTFLQMQSDTVYGVREDRVSAIPISVQRIEDLLVPFNPITTVEQGMFHFEYRTWPEIAIREALMNAFCHLDLRIAGPVMVKLYSQRLEISNNGGFIAGIRENNILHHQPAARNPLLVDALVKLRLVNRTNLGVSRMYSAMLMEGKEPPVIREIGESVAVIFHQREINAVFRQFVAEESQSGRSLGVDQLLLLQYLLQHAEMDTGMGVSLCQRSEAETRELLARMEQQGYVEHGGSGRGAYWSIHPELYARLCTDGSAETRRRIDWDAAKMRVLSILMERAKRGEAGLTNQEIRQITRFDRNHAYRLMRELREENPQIQPPGRGKHARYEYLNA</sequence>
<dbReference type="InterPro" id="IPR038475">
    <property type="entry name" value="RecG_C_sf"/>
</dbReference>
<accession>A0A7Z0LRR2</accession>
<dbReference type="InterPro" id="IPR007421">
    <property type="entry name" value="Schlafen_AlbA_2_dom"/>
</dbReference>
<dbReference type="InterPro" id="IPR038461">
    <property type="entry name" value="Schlafen_AlbA_2_dom_sf"/>
</dbReference>
<proteinExistence type="predicted"/>
<dbReference type="Gene3D" id="3.30.950.30">
    <property type="entry name" value="Schlafen, AAA domain"/>
    <property type="match status" value="1"/>
</dbReference>
<comment type="caution">
    <text evidence="2">The sequence shown here is derived from an EMBL/GenBank/DDBJ whole genome shotgun (WGS) entry which is preliminary data.</text>
</comment>
<feature type="domain" description="Schlafen AlbA-2" evidence="1">
    <location>
        <begin position="23"/>
        <end position="144"/>
    </location>
</feature>
<dbReference type="Pfam" id="PF04326">
    <property type="entry name" value="SLFN_AlbA_2"/>
    <property type="match status" value="1"/>
</dbReference>
<evidence type="ECO:0000259" key="1">
    <source>
        <dbReference type="Pfam" id="PF04326"/>
    </source>
</evidence>
<dbReference type="PANTHER" id="PTHR30595">
    <property type="entry name" value="GLPR-RELATED TRANSCRIPTIONAL REPRESSOR"/>
    <property type="match status" value="1"/>
</dbReference>
<gene>
    <name evidence="2" type="ORF">HZS80_06340</name>
</gene>
<dbReference type="Pfam" id="PF13749">
    <property type="entry name" value="HATPase_c_4"/>
    <property type="match status" value="1"/>
</dbReference>
<protein>
    <submittedName>
        <fullName evidence="2">Putative DNA binding domain-containing protein</fullName>
    </submittedName>
</protein>
<reference evidence="2 3" key="1">
    <citation type="journal article" date="2003" name="Extremophiles">
        <title>Halomonas glaciei sp. nov. isolated from fast ice of Adelie Land, Antarctica.</title>
        <authorList>
            <person name="Reddy G.S."/>
            <person name="Raghavan P.U."/>
            <person name="Sarita N.B."/>
            <person name="Prakash J.S."/>
            <person name="Nagesh N."/>
            <person name="Delille D."/>
            <person name="Shivaji S."/>
        </authorList>
    </citation>
    <scope>NUCLEOTIDE SEQUENCE [LARGE SCALE GENOMIC DNA]</scope>
    <source>
        <strain evidence="2 3">DD39</strain>
    </source>
</reference>
<evidence type="ECO:0000313" key="2">
    <source>
        <dbReference type="EMBL" id="NYS77337.1"/>
    </source>
</evidence>
<dbReference type="AlphaFoldDB" id="A0A7Z0LRR2"/>
<evidence type="ECO:0000313" key="3">
    <source>
        <dbReference type="Proteomes" id="UP000526892"/>
    </source>
</evidence>
<name>A0A7Z0LRR2_9GAMM</name>
<dbReference type="EMBL" id="JACCDE010000007">
    <property type="protein sequence ID" value="NYS77337.1"/>
    <property type="molecule type" value="Genomic_DNA"/>
</dbReference>